<name>A0A3S5BES2_9PLAT</name>
<comment type="caution">
    <text evidence="2">The sequence shown here is derived from an EMBL/GenBank/DDBJ whole genome shotgun (WGS) entry which is preliminary data.</text>
</comment>
<keyword evidence="3" id="KW-1185">Reference proteome</keyword>
<evidence type="ECO:0000313" key="3">
    <source>
        <dbReference type="Proteomes" id="UP000784294"/>
    </source>
</evidence>
<dbReference type="AlphaFoldDB" id="A0A3S5BES2"/>
<evidence type="ECO:0000256" key="1">
    <source>
        <dbReference type="SAM" id="MobiDB-lite"/>
    </source>
</evidence>
<dbReference type="Proteomes" id="UP000784294">
    <property type="component" value="Unassembled WGS sequence"/>
</dbReference>
<feature type="region of interest" description="Disordered" evidence="1">
    <location>
        <begin position="1"/>
        <end position="72"/>
    </location>
</feature>
<feature type="compositionally biased region" description="Polar residues" evidence="1">
    <location>
        <begin position="1"/>
        <end position="33"/>
    </location>
</feature>
<sequence>MNETPFSCTKLSSEQECNIVNPDEGSNSASEAPSTDGKESKFNHCIDKFTEDNGKIRSKQPSFPEDGIDTPPVVHISLPAGLAKKVYKQDDSDMPYPNPDLNVLFSSPRASSAPATQLEQIPTDNDPVVECILQNSEKDLNKDFKYALKEQSKGEVNNEISATSSLSASIIKDESCSIDTMTIPSSTTDWPKSITERDDYESYSHKSSCADQFPSIHRNTFPFSGSISLKHESGVADTEYSSSKGIGTVPSSTCLVGKSTDKVPPLEVSAPANHTDIFIKPPSGIVSDPSLQSGLGACTEAAFSLMSSSPTLPSPPDFFLLQASTICDSPSIPDSPSVRKSKDGLHTATSSDEYLGEAIFHPADKSSSSIPLSHLNSPEKCTLLKVDP</sequence>
<gene>
    <name evidence="2" type="ORF">PXEA_LOCUS15055</name>
</gene>
<evidence type="ECO:0000313" key="2">
    <source>
        <dbReference type="EMBL" id="VEL21615.1"/>
    </source>
</evidence>
<organism evidence="2 3">
    <name type="scientific">Protopolystoma xenopodis</name>
    <dbReference type="NCBI Taxonomy" id="117903"/>
    <lineage>
        <taxon>Eukaryota</taxon>
        <taxon>Metazoa</taxon>
        <taxon>Spiralia</taxon>
        <taxon>Lophotrochozoa</taxon>
        <taxon>Platyhelminthes</taxon>
        <taxon>Monogenea</taxon>
        <taxon>Polyopisthocotylea</taxon>
        <taxon>Polystomatidea</taxon>
        <taxon>Polystomatidae</taxon>
        <taxon>Protopolystoma</taxon>
    </lineage>
</organism>
<protein>
    <submittedName>
        <fullName evidence="2">Uncharacterized protein</fullName>
    </submittedName>
</protein>
<reference evidence="2" key="1">
    <citation type="submission" date="2018-11" db="EMBL/GenBank/DDBJ databases">
        <authorList>
            <consortium name="Pathogen Informatics"/>
        </authorList>
    </citation>
    <scope>NUCLEOTIDE SEQUENCE</scope>
</reference>
<proteinExistence type="predicted"/>
<feature type="compositionally biased region" description="Basic and acidic residues" evidence="1">
    <location>
        <begin position="36"/>
        <end position="55"/>
    </location>
</feature>
<dbReference type="EMBL" id="CAAALY010052199">
    <property type="protein sequence ID" value="VEL21615.1"/>
    <property type="molecule type" value="Genomic_DNA"/>
</dbReference>
<accession>A0A3S5BES2</accession>